<keyword evidence="1" id="KW-0732">Signal</keyword>
<feature type="chain" id="PRO_5004546281" description="Conjugative transposon protein TraN" evidence="1">
    <location>
        <begin position="21"/>
        <end position="285"/>
    </location>
</feature>
<evidence type="ECO:0000256" key="1">
    <source>
        <dbReference type="SAM" id="SignalP"/>
    </source>
</evidence>
<gene>
    <name evidence="2" type="ORF">ADIWIN_2954</name>
</gene>
<sequence>MKKPIITAVCTFLVYSSTFAQFKIQNTNLDCEKVKGIITVMEKPEYIIKPEVDNDKEFFSATTVVGIILPYAIKYGSNALKKATSKKAEDYTFESEVLNPQAIDFKKLKDSVAIIKVKNTFYKKGGKKENNMATYDFDFFIENNFLKVKLSNIEQIYTPVKIHKNYDLIMNNFDLSITAFVREDIKDSEAVQEKIIDLGTSTIHMVNPSFQLGKAKPKNEAQFFLPSLTKEGQGVTVIALIIKLKVKHVNPHGTTSNYLNEFLETNSDNNEGLLTRIFIKEAKQD</sequence>
<proteinExistence type="predicted"/>
<accession>S7VPD8</accession>
<organism evidence="2 3">
    <name type="scientific">Winogradskyella psychrotolerans RS-3</name>
    <dbReference type="NCBI Taxonomy" id="641526"/>
    <lineage>
        <taxon>Bacteria</taxon>
        <taxon>Pseudomonadati</taxon>
        <taxon>Bacteroidota</taxon>
        <taxon>Flavobacteriia</taxon>
        <taxon>Flavobacteriales</taxon>
        <taxon>Flavobacteriaceae</taxon>
        <taxon>Winogradskyella</taxon>
    </lineage>
</organism>
<dbReference type="EMBL" id="ATMR01000128">
    <property type="protein sequence ID" value="EPR72115.1"/>
    <property type="molecule type" value="Genomic_DNA"/>
</dbReference>
<keyword evidence="3" id="KW-1185">Reference proteome</keyword>
<name>S7VPD8_9FLAO</name>
<reference evidence="2 3" key="1">
    <citation type="journal article" date="2013" name="Genome Announc.">
        <title>Draft Genome Sequence of Winogradskyella psychrotolerans RS-3T, Isolated from the Marine Transect of Kongsfjorden, Ny-Alesund, Svalbard, Arctic Ocean.</title>
        <authorList>
            <person name="Kumar Pinnaka A."/>
            <person name="Ara S."/>
            <person name="Singh A."/>
            <person name="Shivaji S."/>
        </authorList>
    </citation>
    <scope>NUCLEOTIDE SEQUENCE [LARGE SCALE GENOMIC DNA]</scope>
    <source>
        <strain evidence="2 3">RS-3</strain>
    </source>
</reference>
<dbReference type="OrthoDB" id="9818643at2"/>
<evidence type="ECO:0000313" key="2">
    <source>
        <dbReference type="EMBL" id="EPR72115.1"/>
    </source>
</evidence>
<dbReference type="Proteomes" id="UP000014962">
    <property type="component" value="Unassembled WGS sequence"/>
</dbReference>
<feature type="signal peptide" evidence="1">
    <location>
        <begin position="1"/>
        <end position="20"/>
    </location>
</feature>
<evidence type="ECO:0008006" key="4">
    <source>
        <dbReference type="Google" id="ProtNLM"/>
    </source>
</evidence>
<dbReference type="STRING" id="641526.ADIWIN_2954"/>
<evidence type="ECO:0000313" key="3">
    <source>
        <dbReference type="Proteomes" id="UP000014962"/>
    </source>
</evidence>
<comment type="caution">
    <text evidence="2">The sequence shown here is derived from an EMBL/GenBank/DDBJ whole genome shotgun (WGS) entry which is preliminary data.</text>
</comment>
<protein>
    <recommendedName>
        <fullName evidence="4">Conjugative transposon protein TraN</fullName>
    </recommendedName>
</protein>
<dbReference type="AlphaFoldDB" id="S7VPD8"/>
<dbReference type="RefSeq" id="WP_020896788.1">
    <property type="nucleotide sequence ID" value="NZ_ATMR01000128.1"/>
</dbReference>